<proteinExistence type="predicted"/>
<accession>A0A9P0EP63</accession>
<sequence length="358" mass="39865">MAAPYLMEIAAAAAPAPSTNSTRMVVLMGGPIAAGHIDVSGCGLQSRGWVFQEGLCSPRGLYISRRHGLWWDCRTMVDAIDASEPIMTGDTDHAFNPRTLRRSFPQAEPPANSLHQNLSFNWYDWIMSYTLRNLTRQPDRLPAVAGLASYAFSLSGMTYAAGLWKEDILRGLTWRRGNSGYAERAPGNAPTWSWASVTGPIHYDEFFTMRVDHRGEIKKRPKLDLEITGTTIHEVRPGTFGNVQGGEIEATGILRNAATMLVGTGLSADWYLDLQPAGEENQFLESCQVLRLAMAYRNKQNSKPQVYFLIVRKTGEGVNEYQRVGRGYIELRGRPSPKSELPEQGIWEQAERVTLTLV</sequence>
<evidence type="ECO:0000313" key="2">
    <source>
        <dbReference type="Proteomes" id="UP000775872"/>
    </source>
</evidence>
<comment type="caution">
    <text evidence="1">The sequence shown here is derived from an EMBL/GenBank/DDBJ whole genome shotgun (WGS) entry which is preliminary data.</text>
</comment>
<dbReference type="OrthoDB" id="5347061at2759"/>
<keyword evidence="2" id="KW-1185">Reference proteome</keyword>
<dbReference type="PANTHER" id="PTHR33112">
    <property type="entry name" value="DOMAIN PROTEIN, PUTATIVE-RELATED"/>
    <property type="match status" value="1"/>
</dbReference>
<dbReference type="EMBL" id="CABFOC020000062">
    <property type="protein sequence ID" value="CAH0055824.1"/>
    <property type="molecule type" value="Genomic_DNA"/>
</dbReference>
<dbReference type="AlphaFoldDB" id="A0A9P0EP63"/>
<protein>
    <recommendedName>
        <fullName evidence="3">Heterokaryon incompatibility domain-containing protein</fullName>
    </recommendedName>
</protein>
<organism evidence="1 2">
    <name type="scientific">Clonostachys solani</name>
    <dbReference type="NCBI Taxonomy" id="160281"/>
    <lineage>
        <taxon>Eukaryota</taxon>
        <taxon>Fungi</taxon>
        <taxon>Dikarya</taxon>
        <taxon>Ascomycota</taxon>
        <taxon>Pezizomycotina</taxon>
        <taxon>Sordariomycetes</taxon>
        <taxon>Hypocreomycetidae</taxon>
        <taxon>Hypocreales</taxon>
        <taxon>Bionectriaceae</taxon>
        <taxon>Clonostachys</taxon>
    </lineage>
</organism>
<evidence type="ECO:0008006" key="3">
    <source>
        <dbReference type="Google" id="ProtNLM"/>
    </source>
</evidence>
<dbReference type="Proteomes" id="UP000775872">
    <property type="component" value="Unassembled WGS sequence"/>
</dbReference>
<reference evidence="1" key="1">
    <citation type="submission" date="2021-10" db="EMBL/GenBank/DDBJ databases">
        <authorList>
            <person name="Piombo E."/>
        </authorList>
    </citation>
    <scope>NUCLEOTIDE SEQUENCE</scope>
</reference>
<name>A0A9P0EP63_9HYPO</name>
<dbReference type="PANTHER" id="PTHR33112:SF8">
    <property type="entry name" value="HETEROKARYON INCOMPATIBILITY DOMAIN-CONTAINING PROTEIN"/>
    <property type="match status" value="1"/>
</dbReference>
<gene>
    <name evidence="1" type="ORF">CSOL1703_00017984</name>
</gene>
<evidence type="ECO:0000313" key="1">
    <source>
        <dbReference type="EMBL" id="CAH0055824.1"/>
    </source>
</evidence>